<comment type="caution">
    <text evidence="2">The sequence shown here is derived from an EMBL/GenBank/DDBJ whole genome shotgun (WGS) entry which is preliminary data.</text>
</comment>
<protein>
    <submittedName>
        <fullName evidence="2">Rhodanese-related sulfurtransferase</fullName>
    </submittedName>
</protein>
<dbReference type="InterPro" id="IPR036873">
    <property type="entry name" value="Rhodanese-like_dom_sf"/>
</dbReference>
<dbReference type="SMART" id="SM00450">
    <property type="entry name" value="RHOD"/>
    <property type="match status" value="1"/>
</dbReference>
<evidence type="ECO:0000313" key="3">
    <source>
        <dbReference type="Proteomes" id="UP000198647"/>
    </source>
</evidence>
<organism evidence="2 3">
    <name type="scientific">Salimicrobium album</name>
    <dbReference type="NCBI Taxonomy" id="50717"/>
    <lineage>
        <taxon>Bacteria</taxon>
        <taxon>Bacillati</taxon>
        <taxon>Bacillota</taxon>
        <taxon>Bacilli</taxon>
        <taxon>Bacillales</taxon>
        <taxon>Bacillaceae</taxon>
        <taxon>Salimicrobium</taxon>
    </lineage>
</organism>
<dbReference type="CDD" id="cd00158">
    <property type="entry name" value="RHOD"/>
    <property type="match status" value="1"/>
</dbReference>
<dbReference type="PANTHER" id="PTHR43031:SF17">
    <property type="entry name" value="SULFURTRANSFERASE YTWF-RELATED"/>
    <property type="match status" value="1"/>
</dbReference>
<dbReference type="PROSITE" id="PS50206">
    <property type="entry name" value="RHODANESE_3"/>
    <property type="match status" value="1"/>
</dbReference>
<dbReference type="EMBL" id="FNOS01000004">
    <property type="protein sequence ID" value="SDY03372.1"/>
    <property type="molecule type" value="Genomic_DNA"/>
</dbReference>
<sequence length="104" mass="11666">MSTIPEMNGETLEQKLKNGENITVIDVREDEEVEEGMIPGAKHVRLGDLQDRYTELDKEDNHVVVCRSGRRSMKASEFLKENGFTTVTNLEGGMLGWPGDVSKK</sequence>
<dbReference type="Pfam" id="PF00581">
    <property type="entry name" value="Rhodanese"/>
    <property type="match status" value="1"/>
</dbReference>
<gene>
    <name evidence="2" type="ORF">SAMN04488081_1959</name>
</gene>
<name>A0A1H3GJ44_9BACI</name>
<dbReference type="SUPFAM" id="SSF52821">
    <property type="entry name" value="Rhodanese/Cell cycle control phosphatase"/>
    <property type="match status" value="1"/>
</dbReference>
<dbReference type="RefSeq" id="WP_076571086.1">
    <property type="nucleotide sequence ID" value="NZ_FNOS01000004.1"/>
</dbReference>
<keyword evidence="3" id="KW-1185">Reference proteome</keyword>
<dbReference type="Gene3D" id="3.40.250.10">
    <property type="entry name" value="Rhodanese-like domain"/>
    <property type="match status" value="1"/>
</dbReference>
<dbReference type="PANTHER" id="PTHR43031">
    <property type="entry name" value="FAD-DEPENDENT OXIDOREDUCTASE"/>
    <property type="match status" value="1"/>
</dbReference>
<dbReference type="InterPro" id="IPR001763">
    <property type="entry name" value="Rhodanese-like_dom"/>
</dbReference>
<reference evidence="2 3" key="1">
    <citation type="submission" date="2016-10" db="EMBL/GenBank/DDBJ databases">
        <authorList>
            <person name="Varghese N."/>
            <person name="Submissions S."/>
        </authorList>
    </citation>
    <scope>NUCLEOTIDE SEQUENCE [LARGE SCALE GENOMIC DNA]</scope>
    <source>
        <strain evidence="2 3">DSM 20748</strain>
    </source>
</reference>
<dbReference type="InterPro" id="IPR050229">
    <property type="entry name" value="GlpE_sulfurtransferase"/>
</dbReference>
<proteinExistence type="predicted"/>
<feature type="domain" description="Rhodanese" evidence="1">
    <location>
        <begin position="18"/>
        <end position="103"/>
    </location>
</feature>
<dbReference type="Proteomes" id="UP000198647">
    <property type="component" value="Unassembled WGS sequence"/>
</dbReference>
<evidence type="ECO:0000313" key="2">
    <source>
        <dbReference type="EMBL" id="SDY03372.1"/>
    </source>
</evidence>
<accession>A0A1H3GJ44</accession>
<evidence type="ECO:0000259" key="1">
    <source>
        <dbReference type="PROSITE" id="PS50206"/>
    </source>
</evidence>